<feature type="compositionally biased region" description="Basic and acidic residues" evidence="13">
    <location>
        <begin position="148"/>
        <end position="161"/>
    </location>
</feature>
<dbReference type="GO" id="GO:0000785">
    <property type="term" value="C:chromatin"/>
    <property type="evidence" value="ECO:0007669"/>
    <property type="project" value="TreeGrafter"/>
</dbReference>
<dbReference type="GO" id="GO:0005634">
    <property type="term" value="C:nucleus"/>
    <property type="evidence" value="ECO:0007669"/>
    <property type="project" value="UniProtKB-SubCell"/>
</dbReference>
<organism evidence="15 16">
    <name type="scientific">Ancylostoma ceylanicum</name>
    <dbReference type="NCBI Taxonomy" id="53326"/>
    <lineage>
        <taxon>Eukaryota</taxon>
        <taxon>Metazoa</taxon>
        <taxon>Ecdysozoa</taxon>
        <taxon>Nematoda</taxon>
        <taxon>Chromadorea</taxon>
        <taxon>Rhabditida</taxon>
        <taxon>Rhabditina</taxon>
        <taxon>Rhabditomorpha</taxon>
        <taxon>Strongyloidea</taxon>
        <taxon>Ancylostomatidae</taxon>
        <taxon>Ancylostomatinae</taxon>
        <taxon>Ancylostoma</taxon>
    </lineage>
</organism>
<keyword evidence="4" id="KW-0808">Transferase</keyword>
<keyword evidence="10 12" id="KW-0539">Nucleus</keyword>
<keyword evidence="5" id="KW-0479">Metal-binding</keyword>
<accession>A0A0D6LLT3</accession>
<evidence type="ECO:0000256" key="1">
    <source>
        <dbReference type="ARBA" id="ARBA00004123"/>
    </source>
</evidence>
<evidence type="ECO:0000256" key="9">
    <source>
        <dbReference type="ARBA" id="ARBA00022990"/>
    </source>
</evidence>
<dbReference type="Pfam" id="PF17772">
    <property type="entry name" value="zf-MYST"/>
    <property type="match status" value="1"/>
</dbReference>
<gene>
    <name evidence="15" type="ORF">ANCCEY_08783</name>
</gene>
<comment type="similarity">
    <text evidence="2 12">Belongs to the MYST (SAS/MOZ) family.</text>
</comment>
<feature type="compositionally biased region" description="Low complexity" evidence="13">
    <location>
        <begin position="136"/>
        <end position="147"/>
    </location>
</feature>
<name>A0A0D6LLT3_9BILA</name>
<feature type="compositionally biased region" description="Basic and acidic residues" evidence="13">
    <location>
        <begin position="125"/>
        <end position="135"/>
    </location>
</feature>
<evidence type="ECO:0000313" key="16">
    <source>
        <dbReference type="Proteomes" id="UP000054495"/>
    </source>
</evidence>
<evidence type="ECO:0000256" key="11">
    <source>
        <dbReference type="PIRSR" id="PIRSR602717-51"/>
    </source>
</evidence>
<protein>
    <recommendedName>
        <fullName evidence="3 12">Histone acetyltransferase</fullName>
        <ecNumber evidence="3 12">2.3.1.48</ecNumber>
    </recommendedName>
</protein>
<feature type="compositionally biased region" description="Polar residues" evidence="13">
    <location>
        <begin position="216"/>
        <end position="226"/>
    </location>
</feature>
<evidence type="ECO:0000256" key="3">
    <source>
        <dbReference type="ARBA" id="ARBA00013184"/>
    </source>
</evidence>
<dbReference type="InterPro" id="IPR040706">
    <property type="entry name" value="Zf-MYST"/>
</dbReference>
<dbReference type="PANTHER" id="PTHR10615:SF161">
    <property type="entry name" value="HISTONE ACETYLTRANSFERASE KAT7"/>
    <property type="match status" value="1"/>
</dbReference>
<feature type="active site" description="Proton donor/acceptor" evidence="11">
    <location>
        <position position="617"/>
    </location>
</feature>
<evidence type="ECO:0000259" key="14">
    <source>
        <dbReference type="PROSITE" id="PS51726"/>
    </source>
</evidence>
<dbReference type="GO" id="GO:0004402">
    <property type="term" value="F:histone acetyltransferase activity"/>
    <property type="evidence" value="ECO:0007669"/>
    <property type="project" value="InterPro"/>
</dbReference>
<dbReference type="InterPro" id="IPR050603">
    <property type="entry name" value="MYST_HAT"/>
</dbReference>
<dbReference type="EC" id="2.3.1.48" evidence="3 12"/>
<comment type="subcellular location">
    <subcellularLocation>
        <location evidence="1 12">Nucleus</location>
    </subcellularLocation>
</comment>
<comment type="catalytic activity">
    <reaction evidence="12">
        <text>L-lysyl-[protein] + acetyl-CoA = N(6)-acetyl-L-lysyl-[protein] + CoA + H(+)</text>
        <dbReference type="Rhea" id="RHEA:45948"/>
        <dbReference type="Rhea" id="RHEA-COMP:9752"/>
        <dbReference type="Rhea" id="RHEA-COMP:10731"/>
        <dbReference type="ChEBI" id="CHEBI:15378"/>
        <dbReference type="ChEBI" id="CHEBI:29969"/>
        <dbReference type="ChEBI" id="CHEBI:57287"/>
        <dbReference type="ChEBI" id="CHEBI:57288"/>
        <dbReference type="ChEBI" id="CHEBI:61930"/>
        <dbReference type="EC" id="2.3.1.48"/>
    </reaction>
</comment>
<keyword evidence="7" id="KW-0862">Zinc</keyword>
<dbReference type="GO" id="GO:0003682">
    <property type="term" value="F:chromatin binding"/>
    <property type="evidence" value="ECO:0007669"/>
    <property type="project" value="TreeGrafter"/>
</dbReference>
<proteinExistence type="inferred from homology"/>
<dbReference type="GO" id="GO:0006357">
    <property type="term" value="P:regulation of transcription by RNA polymerase II"/>
    <property type="evidence" value="ECO:0007669"/>
    <property type="project" value="TreeGrafter"/>
</dbReference>
<keyword evidence="8" id="KW-0156">Chromatin regulator</keyword>
<dbReference type="InterPro" id="IPR016181">
    <property type="entry name" value="Acyl_CoA_acyltransferase"/>
</dbReference>
<keyword evidence="6" id="KW-0863">Zinc-finger</keyword>
<dbReference type="Gene3D" id="3.40.630.30">
    <property type="match status" value="1"/>
</dbReference>
<evidence type="ECO:0000256" key="6">
    <source>
        <dbReference type="ARBA" id="ARBA00022771"/>
    </source>
</evidence>
<dbReference type="InterPro" id="IPR002717">
    <property type="entry name" value="HAT_MYST-type"/>
</dbReference>
<dbReference type="PROSITE" id="PS51726">
    <property type="entry name" value="MYST_HAT"/>
    <property type="match status" value="1"/>
</dbReference>
<dbReference type="EMBL" id="KE125065">
    <property type="protein sequence ID" value="EPB72143.1"/>
    <property type="molecule type" value="Genomic_DNA"/>
</dbReference>
<dbReference type="PANTHER" id="PTHR10615">
    <property type="entry name" value="HISTONE ACETYLTRANSFERASE"/>
    <property type="match status" value="1"/>
</dbReference>
<feature type="compositionally biased region" description="Low complexity" evidence="13">
    <location>
        <begin position="162"/>
        <end position="171"/>
    </location>
</feature>
<dbReference type="Proteomes" id="UP000054495">
    <property type="component" value="Unassembled WGS sequence"/>
</dbReference>
<keyword evidence="16" id="KW-1185">Reference proteome</keyword>
<evidence type="ECO:0000256" key="7">
    <source>
        <dbReference type="ARBA" id="ARBA00022833"/>
    </source>
</evidence>
<keyword evidence="9" id="KW-0007">Acetylation</keyword>
<dbReference type="GO" id="GO:0003712">
    <property type="term" value="F:transcription coregulator activity"/>
    <property type="evidence" value="ECO:0007669"/>
    <property type="project" value="TreeGrafter"/>
</dbReference>
<dbReference type="SUPFAM" id="SSF55729">
    <property type="entry name" value="Acyl-CoA N-acyltransferases (Nat)"/>
    <property type="match status" value="1"/>
</dbReference>
<dbReference type="Pfam" id="PF01853">
    <property type="entry name" value="MOZ_SAS"/>
    <property type="match status" value="1"/>
</dbReference>
<feature type="region of interest" description="Disordered" evidence="13">
    <location>
        <begin position="119"/>
        <end position="230"/>
    </location>
</feature>
<feature type="domain" description="MYST-type HAT" evidence="14">
    <location>
        <begin position="389"/>
        <end position="722"/>
    </location>
</feature>
<dbReference type="Gene3D" id="3.30.60.60">
    <property type="entry name" value="N-acetyl transferase-like"/>
    <property type="match status" value="1"/>
</dbReference>
<feature type="compositionally biased region" description="Basic and acidic residues" evidence="13">
    <location>
        <begin position="39"/>
        <end position="51"/>
    </location>
</feature>
<dbReference type="GO" id="GO:0008270">
    <property type="term" value="F:zinc ion binding"/>
    <property type="evidence" value="ECO:0007669"/>
    <property type="project" value="UniProtKB-KW"/>
</dbReference>
<evidence type="ECO:0000256" key="2">
    <source>
        <dbReference type="ARBA" id="ARBA00010107"/>
    </source>
</evidence>
<evidence type="ECO:0000256" key="4">
    <source>
        <dbReference type="ARBA" id="ARBA00022679"/>
    </source>
</evidence>
<dbReference type="InterPro" id="IPR036388">
    <property type="entry name" value="WH-like_DNA-bd_sf"/>
</dbReference>
<feature type="compositionally biased region" description="Polar residues" evidence="13">
    <location>
        <begin position="17"/>
        <end position="37"/>
    </location>
</feature>
<evidence type="ECO:0000256" key="10">
    <source>
        <dbReference type="ARBA" id="ARBA00023242"/>
    </source>
</evidence>
<sequence>MRLLFLSAMRQHRLTHRGSSNTTTPPAMSTIPTSLSRPTLDHPESKSESHNRSTVLVRPPVARAYRFKKETSICGLTCSCCFHTILGTVRKRKVSDSGAMATKNNNVLTAVSANIVPDCGSDGKSSVDKKSECDGNSHTTESLSHSSENCESHSHENRTHASESSSSLSLSVEKAISEPSFSADRPKQKDGEQVQIAAKAPRKRSSNAMPPVEGSATVQEDASCSAPQPIRNDASLQGSADLAKNTEQFYAISETPKITPLWKLRHRRLASECSSDGVGPSSALVAASVCCFFLISIVAMIRCTFGYLLRKVYRRVFGGRVYCRNNMFVFEIREFAIQLFRSMAASSALAGSKTVELPVKTRVPPSNEGSSTMGDDEADCIVKKDREEMKACPSVSTLFGSPPRQKINVDDWVCEGKGKYTREAVLLFEEVQAEAEVGVASPCSFCFKCSWNFFAETTPAEVVGKRCGNYPAEYSGLKTLYVCDGCFAYFTHHQSQKHHMMKCPYRYAPPGNEIYRDREQGISVFEVHGKNDAVIFMDVEPFDFYVLTSFVGGGFRTLGYFSKQSSYLKHNLSCFCVFPCYQGKGYGTFLVDFIMTSIRLILCYMLSRIDGEPSGPERPFSANGLMVYKKYWCNTLIHYVYTRALEVGWENLRLSLEEVASDTGIEVKEIVESLTGLCEYEWTRNNRSLVLKISEDSIMEIGKSIAEKNANRLLARIESLTPLFEVIDGIFEVTFLAK</sequence>
<evidence type="ECO:0000313" key="15">
    <source>
        <dbReference type="EMBL" id="EPB72143.1"/>
    </source>
</evidence>
<dbReference type="Gene3D" id="1.10.10.10">
    <property type="entry name" value="Winged helix-like DNA-binding domain superfamily/Winged helix DNA-binding domain"/>
    <property type="match status" value="1"/>
</dbReference>
<evidence type="ECO:0000256" key="5">
    <source>
        <dbReference type="ARBA" id="ARBA00022723"/>
    </source>
</evidence>
<evidence type="ECO:0000256" key="8">
    <source>
        <dbReference type="ARBA" id="ARBA00022853"/>
    </source>
</evidence>
<feature type="region of interest" description="Disordered" evidence="13">
    <location>
        <begin position="14"/>
        <end position="53"/>
    </location>
</feature>
<evidence type="ECO:0000256" key="12">
    <source>
        <dbReference type="RuleBase" id="RU361211"/>
    </source>
</evidence>
<dbReference type="AlphaFoldDB" id="A0A0D6LLT3"/>
<evidence type="ECO:0000256" key="13">
    <source>
        <dbReference type="SAM" id="MobiDB-lite"/>
    </source>
</evidence>
<reference evidence="15 16" key="1">
    <citation type="submission" date="2013-05" db="EMBL/GenBank/DDBJ databases">
        <title>Draft genome of the parasitic nematode Anyclostoma ceylanicum.</title>
        <authorList>
            <person name="Mitreva M."/>
        </authorList>
    </citation>
    <scope>NUCLEOTIDE SEQUENCE [LARGE SCALE GENOMIC DNA]</scope>
</reference>